<dbReference type="AlphaFoldDB" id="A0A9D3MRM8"/>
<gene>
    <name evidence="1" type="ORF">ANANG_G00065170</name>
</gene>
<reference evidence="1" key="1">
    <citation type="submission" date="2021-01" db="EMBL/GenBank/DDBJ databases">
        <title>A chromosome-scale assembly of European eel, Anguilla anguilla.</title>
        <authorList>
            <person name="Henkel C."/>
            <person name="Jong-Raadsen S.A."/>
            <person name="Dufour S."/>
            <person name="Weltzien F.-A."/>
            <person name="Palstra A.P."/>
            <person name="Pelster B."/>
            <person name="Spaink H.P."/>
            <person name="Van Den Thillart G.E."/>
            <person name="Jansen H."/>
            <person name="Zahm M."/>
            <person name="Klopp C."/>
            <person name="Cedric C."/>
            <person name="Louis A."/>
            <person name="Berthelot C."/>
            <person name="Parey E."/>
            <person name="Roest Crollius H."/>
            <person name="Montfort J."/>
            <person name="Robinson-Rechavi M."/>
            <person name="Bucao C."/>
            <person name="Bouchez O."/>
            <person name="Gislard M."/>
            <person name="Lluch J."/>
            <person name="Milhes M."/>
            <person name="Lampietro C."/>
            <person name="Lopez Roques C."/>
            <person name="Donnadieu C."/>
            <person name="Braasch I."/>
            <person name="Desvignes T."/>
            <person name="Postlethwait J."/>
            <person name="Bobe J."/>
            <person name="Guiguen Y."/>
            <person name="Dirks R."/>
        </authorList>
    </citation>
    <scope>NUCLEOTIDE SEQUENCE</scope>
    <source>
        <strain evidence="1">Tag_6206</strain>
        <tissue evidence="1">Liver</tissue>
    </source>
</reference>
<evidence type="ECO:0000313" key="2">
    <source>
        <dbReference type="Proteomes" id="UP001044222"/>
    </source>
</evidence>
<organism evidence="1 2">
    <name type="scientific">Anguilla anguilla</name>
    <name type="common">European freshwater eel</name>
    <name type="synonym">Muraena anguilla</name>
    <dbReference type="NCBI Taxonomy" id="7936"/>
    <lineage>
        <taxon>Eukaryota</taxon>
        <taxon>Metazoa</taxon>
        <taxon>Chordata</taxon>
        <taxon>Craniata</taxon>
        <taxon>Vertebrata</taxon>
        <taxon>Euteleostomi</taxon>
        <taxon>Actinopterygii</taxon>
        <taxon>Neopterygii</taxon>
        <taxon>Teleostei</taxon>
        <taxon>Anguilliformes</taxon>
        <taxon>Anguillidae</taxon>
        <taxon>Anguilla</taxon>
    </lineage>
</organism>
<sequence length="193" mass="20944">MAGGDDQDATVGLGQDVAAESREKLCTAARKLAANLSRQLEWRFEPIFSNSTFLLATLLDPRYKASCFPNSVDVETLKRTLVHRMELCGAVAAPARNTEETPVTSSCSVFSFLQKKKSATPMRTHAPSGELTGGPAADQGFAAVTFQRARRRDLFGFLGMVLHQVRFAKSVAIQVVLLKRSAIPMRLAKSAAT</sequence>
<protein>
    <submittedName>
        <fullName evidence="1">Uncharacterized protein</fullName>
    </submittedName>
</protein>
<dbReference type="Proteomes" id="UP001044222">
    <property type="component" value="Unassembled WGS sequence"/>
</dbReference>
<keyword evidence="2" id="KW-1185">Reference proteome</keyword>
<evidence type="ECO:0000313" key="1">
    <source>
        <dbReference type="EMBL" id="KAG5852681.1"/>
    </source>
</evidence>
<name>A0A9D3MRM8_ANGAN</name>
<dbReference type="EMBL" id="JAFIRN010000003">
    <property type="protein sequence ID" value="KAG5852681.1"/>
    <property type="molecule type" value="Genomic_DNA"/>
</dbReference>
<comment type="caution">
    <text evidence="1">The sequence shown here is derived from an EMBL/GenBank/DDBJ whole genome shotgun (WGS) entry which is preliminary data.</text>
</comment>
<accession>A0A9D3MRM8</accession>
<proteinExistence type="predicted"/>